<comment type="caution">
    <text evidence="2">The sequence shown here is derived from an EMBL/GenBank/DDBJ whole genome shotgun (WGS) entry which is preliminary data.</text>
</comment>
<dbReference type="AlphaFoldDB" id="A0A2J8AF20"/>
<keyword evidence="3" id="KW-1185">Reference proteome</keyword>
<reference evidence="2 3" key="1">
    <citation type="journal article" date="2017" name="Mol. Biol. Evol.">
        <title>The 4-celled Tetrabaena socialis nuclear genome reveals the essential components for genetic control of cell number at the origin of multicellularity in the volvocine lineage.</title>
        <authorList>
            <person name="Featherston J."/>
            <person name="Arakaki Y."/>
            <person name="Hanschen E.R."/>
            <person name="Ferris P.J."/>
            <person name="Michod R.E."/>
            <person name="Olson B.J.S.C."/>
            <person name="Nozaki H."/>
            <person name="Durand P.M."/>
        </authorList>
    </citation>
    <scope>NUCLEOTIDE SEQUENCE [LARGE SCALE GENOMIC DNA]</scope>
    <source>
        <strain evidence="2 3">NIES-571</strain>
    </source>
</reference>
<feature type="region of interest" description="Disordered" evidence="1">
    <location>
        <begin position="291"/>
        <end position="314"/>
    </location>
</feature>
<sequence length="314" mass="34022">MIVVPGVAAGSRLAGAALSHLQPAPLALGRSCGAEWCPVKAPKWRDGKTLCRACYEARLEAIKRGQMDGVRLESGEVLIISTRLFVNLKLTHTRRPIAVILSGVRAEWRMGARGVCAERPHSVERGPLRPASAPSQRRIPGAFLEHTWRAGRRGAPGPSGSTWRERFTARFERRADARPSLPCSLLYEWRRAEISEAAVDELTPSVNEVTDAHLGMGDISCSSSGGSSSSLPRARPADVCSVVAHACNALRTWAATKLGKVLKDKSKKLAERAERHHLQRMAATVEATKGVSGGQGAWGRQQQQRVFGGKTCRT</sequence>
<gene>
    <name evidence="2" type="ORF">TSOC_002089</name>
</gene>
<organism evidence="2 3">
    <name type="scientific">Tetrabaena socialis</name>
    <dbReference type="NCBI Taxonomy" id="47790"/>
    <lineage>
        <taxon>Eukaryota</taxon>
        <taxon>Viridiplantae</taxon>
        <taxon>Chlorophyta</taxon>
        <taxon>core chlorophytes</taxon>
        <taxon>Chlorophyceae</taxon>
        <taxon>CS clade</taxon>
        <taxon>Chlamydomonadales</taxon>
        <taxon>Tetrabaenaceae</taxon>
        <taxon>Tetrabaena</taxon>
    </lineage>
</organism>
<dbReference type="EMBL" id="PGGS01000038">
    <property type="protein sequence ID" value="PNH11117.1"/>
    <property type="molecule type" value="Genomic_DNA"/>
</dbReference>
<evidence type="ECO:0000313" key="3">
    <source>
        <dbReference type="Proteomes" id="UP000236333"/>
    </source>
</evidence>
<evidence type="ECO:0000313" key="2">
    <source>
        <dbReference type="EMBL" id="PNH11117.1"/>
    </source>
</evidence>
<dbReference type="Proteomes" id="UP000236333">
    <property type="component" value="Unassembled WGS sequence"/>
</dbReference>
<accession>A0A2J8AF20</accession>
<protein>
    <submittedName>
        <fullName evidence="2">Uncharacterized protein</fullName>
    </submittedName>
</protein>
<evidence type="ECO:0000256" key="1">
    <source>
        <dbReference type="SAM" id="MobiDB-lite"/>
    </source>
</evidence>
<proteinExistence type="predicted"/>
<name>A0A2J8AF20_9CHLO</name>